<evidence type="ECO:0000256" key="6">
    <source>
        <dbReference type="RuleBase" id="RU003682"/>
    </source>
</evidence>
<evidence type="ECO:0000256" key="4">
    <source>
        <dbReference type="ARBA" id="ARBA00023002"/>
    </source>
</evidence>
<keyword evidence="9" id="KW-1185">Reference proteome</keyword>
<evidence type="ECO:0000256" key="2">
    <source>
        <dbReference type="ARBA" id="ARBA00022723"/>
    </source>
</evidence>
<keyword evidence="2 6" id="KW-0479">Metal-binding</keyword>
<dbReference type="Pfam" id="PF03171">
    <property type="entry name" value="2OG-FeII_Oxy"/>
    <property type="match status" value="1"/>
</dbReference>
<dbReference type="FunFam" id="2.60.120.330:FF:000005">
    <property type="entry name" value="1-aminocyclopropane-1-carboxylate oxidase homolog 1"/>
    <property type="match status" value="1"/>
</dbReference>
<dbReference type="EMBL" id="BAABME010018152">
    <property type="protein sequence ID" value="GAA0152791.1"/>
    <property type="molecule type" value="Genomic_DNA"/>
</dbReference>
<dbReference type="Pfam" id="PF14226">
    <property type="entry name" value="DIOX_N"/>
    <property type="match status" value="1"/>
</dbReference>
<dbReference type="GO" id="GO:0009805">
    <property type="term" value="P:coumarin biosynthetic process"/>
    <property type="evidence" value="ECO:0007669"/>
    <property type="project" value="UniProtKB-ARBA"/>
</dbReference>
<evidence type="ECO:0000313" key="8">
    <source>
        <dbReference type="EMBL" id="GAA0152791.1"/>
    </source>
</evidence>
<dbReference type="InterPro" id="IPR026992">
    <property type="entry name" value="DIOX_N"/>
</dbReference>
<name>A0AAV3PNM6_LITER</name>
<keyword evidence="3" id="KW-0847">Vitamin C</keyword>
<gene>
    <name evidence="8" type="ORF">LIER_37561</name>
</gene>
<evidence type="ECO:0000259" key="7">
    <source>
        <dbReference type="PROSITE" id="PS51471"/>
    </source>
</evidence>
<protein>
    <submittedName>
        <fullName evidence="8">Oxidoreductase</fullName>
    </submittedName>
</protein>
<feature type="domain" description="Fe2OG dioxygenase" evidence="7">
    <location>
        <begin position="212"/>
        <end position="315"/>
    </location>
</feature>
<dbReference type="GO" id="GO:0016706">
    <property type="term" value="F:2-oxoglutarate-dependent dioxygenase activity"/>
    <property type="evidence" value="ECO:0007669"/>
    <property type="project" value="UniProtKB-ARBA"/>
</dbReference>
<comment type="similarity">
    <text evidence="1 6">Belongs to the iron/ascorbate-dependent oxidoreductase family.</text>
</comment>
<evidence type="ECO:0000256" key="1">
    <source>
        <dbReference type="ARBA" id="ARBA00008056"/>
    </source>
</evidence>
<dbReference type="GO" id="GO:0002238">
    <property type="term" value="P:response to molecule of fungal origin"/>
    <property type="evidence" value="ECO:0007669"/>
    <property type="project" value="UniProtKB-ARBA"/>
</dbReference>
<evidence type="ECO:0000256" key="5">
    <source>
        <dbReference type="ARBA" id="ARBA00023004"/>
    </source>
</evidence>
<dbReference type="InterPro" id="IPR027443">
    <property type="entry name" value="IPNS-like_sf"/>
</dbReference>
<dbReference type="PANTHER" id="PTHR10209:SF884">
    <property type="entry name" value="1-AMINOCYCLOPROPANE-1-CARBOXYLATE OXIDASE HOMOLOG 1-LIKE"/>
    <property type="match status" value="1"/>
</dbReference>
<dbReference type="InterPro" id="IPR044861">
    <property type="entry name" value="IPNS-like_FE2OG_OXY"/>
</dbReference>
<organism evidence="8 9">
    <name type="scientific">Lithospermum erythrorhizon</name>
    <name type="common">Purple gromwell</name>
    <name type="synonym">Lithospermum officinale var. erythrorhizon</name>
    <dbReference type="NCBI Taxonomy" id="34254"/>
    <lineage>
        <taxon>Eukaryota</taxon>
        <taxon>Viridiplantae</taxon>
        <taxon>Streptophyta</taxon>
        <taxon>Embryophyta</taxon>
        <taxon>Tracheophyta</taxon>
        <taxon>Spermatophyta</taxon>
        <taxon>Magnoliopsida</taxon>
        <taxon>eudicotyledons</taxon>
        <taxon>Gunneridae</taxon>
        <taxon>Pentapetalae</taxon>
        <taxon>asterids</taxon>
        <taxon>lamiids</taxon>
        <taxon>Boraginales</taxon>
        <taxon>Boraginaceae</taxon>
        <taxon>Boraginoideae</taxon>
        <taxon>Lithospermeae</taxon>
        <taxon>Lithospermum</taxon>
    </lineage>
</organism>
<dbReference type="Gene3D" id="2.60.120.330">
    <property type="entry name" value="B-lactam Antibiotic, Isopenicillin N Synthase, Chain"/>
    <property type="match status" value="1"/>
</dbReference>
<dbReference type="AlphaFoldDB" id="A0AAV3PNM6"/>
<dbReference type="PROSITE" id="PS51471">
    <property type="entry name" value="FE2OG_OXY"/>
    <property type="match status" value="1"/>
</dbReference>
<evidence type="ECO:0000313" key="9">
    <source>
        <dbReference type="Proteomes" id="UP001454036"/>
    </source>
</evidence>
<dbReference type="GO" id="GO:0046872">
    <property type="term" value="F:metal ion binding"/>
    <property type="evidence" value="ECO:0007669"/>
    <property type="project" value="UniProtKB-KW"/>
</dbReference>
<proteinExistence type="inferred from homology"/>
<keyword evidence="4 6" id="KW-0560">Oxidoreductase</keyword>
<reference evidence="8 9" key="1">
    <citation type="submission" date="2024-01" db="EMBL/GenBank/DDBJ databases">
        <title>The complete chloroplast genome sequence of Lithospermum erythrorhizon: insights into the phylogenetic relationship among Boraginaceae species and the maternal lineages of purple gromwells.</title>
        <authorList>
            <person name="Okada T."/>
            <person name="Watanabe K."/>
        </authorList>
    </citation>
    <scope>NUCLEOTIDE SEQUENCE [LARGE SCALE GENOMIC DNA]</scope>
</reference>
<dbReference type="PANTHER" id="PTHR10209">
    <property type="entry name" value="OXIDOREDUCTASE, 2OG-FE II OXYGENASE FAMILY PROTEIN"/>
    <property type="match status" value="1"/>
</dbReference>
<dbReference type="GO" id="GO:0031418">
    <property type="term" value="F:L-ascorbic acid binding"/>
    <property type="evidence" value="ECO:0007669"/>
    <property type="project" value="UniProtKB-KW"/>
</dbReference>
<comment type="caution">
    <text evidence="8">The sequence shown here is derived from an EMBL/GenBank/DDBJ whole genome shotgun (WGS) entry which is preliminary data.</text>
</comment>
<accession>A0AAV3PNM6</accession>
<dbReference type="SUPFAM" id="SSF51197">
    <property type="entry name" value="Clavaminate synthase-like"/>
    <property type="match status" value="1"/>
</dbReference>
<dbReference type="Proteomes" id="UP001454036">
    <property type="component" value="Unassembled WGS sequence"/>
</dbReference>
<keyword evidence="5 6" id="KW-0408">Iron</keyword>
<dbReference type="InterPro" id="IPR005123">
    <property type="entry name" value="Oxoglu/Fe-dep_dioxygenase_dom"/>
</dbReference>
<evidence type="ECO:0000256" key="3">
    <source>
        <dbReference type="ARBA" id="ARBA00022896"/>
    </source>
</evidence>
<sequence>MGSATVPPYDRVKDLKEFDETKAGVKGLVDAGVVKVPKIFIHDHFVSEKLSSSKSNPQLFNIPTIDFQEIRTDSNRRKQIVQEIGDACQTWGFFQVINHEIPQSVIDEMMKGVREFHELDTEEKKIFYSRDTMKKFYYNSNFDLYQSPAANWRDTISCILAPDPSLPQELPAPIRHSINEYSNEIKSFGSHLLELFSEALGLNPNRLESLGCSEGLFLLGHYYPQCPEPELTLATSNHADSGFFTVLVQDQVGGLQILHQNEWVDVPPQAGALVVNIADLLQLISNDKFKSVNHRVLAKRIGPRISVASFFRTHFREGDAMKVYGPLKELLSEENPQIYRETTIKDYLTHYYKRGLDGTSALSNFKLGK</sequence>